<organism evidence="1 2">
    <name type="scientific">Clarias magur</name>
    <name type="common">Asian catfish</name>
    <name type="synonym">Macropteronotus magur</name>
    <dbReference type="NCBI Taxonomy" id="1594786"/>
    <lineage>
        <taxon>Eukaryota</taxon>
        <taxon>Metazoa</taxon>
        <taxon>Chordata</taxon>
        <taxon>Craniata</taxon>
        <taxon>Vertebrata</taxon>
        <taxon>Euteleostomi</taxon>
        <taxon>Actinopterygii</taxon>
        <taxon>Neopterygii</taxon>
        <taxon>Teleostei</taxon>
        <taxon>Ostariophysi</taxon>
        <taxon>Siluriformes</taxon>
        <taxon>Clariidae</taxon>
        <taxon>Clarias</taxon>
    </lineage>
</organism>
<dbReference type="Proteomes" id="UP000727407">
    <property type="component" value="Unassembled WGS sequence"/>
</dbReference>
<comment type="caution">
    <text evidence="1">The sequence shown here is derived from an EMBL/GenBank/DDBJ whole genome shotgun (WGS) entry which is preliminary data.</text>
</comment>
<keyword evidence="2" id="KW-1185">Reference proteome</keyword>
<sequence length="121" mass="13666">MSMSSGSHCSVSKHLLKLHDDDDELLCSRPVAGVEHSRPSPLSHFPHITSICRLPHYPSIHPSVRLTHYPSIHPSVRLPHYPSIHPSVRLPHYPSIHPSVRLPHYPSIHPSVRQLSQDRAT</sequence>
<accession>A0A8J4TR55</accession>
<evidence type="ECO:0000313" key="1">
    <source>
        <dbReference type="EMBL" id="KAF5889776.1"/>
    </source>
</evidence>
<gene>
    <name evidence="1" type="ORF">DAT39_020517</name>
</gene>
<evidence type="ECO:0000313" key="2">
    <source>
        <dbReference type="Proteomes" id="UP000727407"/>
    </source>
</evidence>
<reference evidence="1" key="1">
    <citation type="submission" date="2020-07" db="EMBL/GenBank/DDBJ databases">
        <title>Clarias magur genome sequencing, assembly and annotation.</title>
        <authorList>
            <person name="Kushwaha B."/>
            <person name="Kumar R."/>
            <person name="Das P."/>
            <person name="Joshi C.G."/>
            <person name="Kumar D."/>
            <person name="Nagpure N.S."/>
            <person name="Pandey M."/>
            <person name="Agarwal S."/>
            <person name="Srivastava S."/>
            <person name="Singh M."/>
            <person name="Sahoo L."/>
            <person name="Jayasankar P."/>
            <person name="Meher P.K."/>
            <person name="Koringa P.G."/>
            <person name="Iquebal M.A."/>
            <person name="Das S.P."/>
            <person name="Bit A."/>
            <person name="Patnaik S."/>
            <person name="Patel N."/>
            <person name="Shah T.M."/>
            <person name="Hinsu A."/>
            <person name="Jena J.K."/>
        </authorList>
    </citation>
    <scope>NUCLEOTIDE SEQUENCE</scope>
    <source>
        <strain evidence="1">CIFAMagur01</strain>
        <tissue evidence="1">Testis</tissue>
    </source>
</reference>
<protein>
    <submittedName>
        <fullName evidence="1">Putative proline-rich protein 21</fullName>
    </submittedName>
</protein>
<dbReference type="EMBL" id="QNUK01000767">
    <property type="protein sequence ID" value="KAF5889776.1"/>
    <property type="molecule type" value="Genomic_DNA"/>
</dbReference>
<dbReference type="OrthoDB" id="10070995at2759"/>
<name>A0A8J4TR55_CLAMG</name>
<dbReference type="AlphaFoldDB" id="A0A8J4TR55"/>
<proteinExistence type="predicted"/>